<reference evidence="1" key="1">
    <citation type="submission" date="2020-03" db="EMBL/GenBank/DDBJ databases">
        <title>A transcriptome and proteome of the tick Rhipicephalus microplus shaped by the genetic composition of its hosts and developmental stage.</title>
        <authorList>
            <person name="Garcia G.R."/>
            <person name="Ribeiro J.M.C."/>
            <person name="Maruyama S.R."/>
            <person name="Gardinasse L.G."/>
            <person name="Nelson K."/>
            <person name="Ferreira B.R."/>
            <person name="Andrade T.G."/>
            <person name="Santos I.K.F.M."/>
        </authorList>
    </citation>
    <scope>NUCLEOTIDE SEQUENCE</scope>
    <source>
        <strain evidence="1">NSGR</strain>
        <tissue evidence="1">Salivary glands</tissue>
    </source>
</reference>
<organism evidence="1">
    <name type="scientific">Rhipicephalus microplus</name>
    <name type="common">Cattle tick</name>
    <name type="synonym">Boophilus microplus</name>
    <dbReference type="NCBI Taxonomy" id="6941"/>
    <lineage>
        <taxon>Eukaryota</taxon>
        <taxon>Metazoa</taxon>
        <taxon>Ecdysozoa</taxon>
        <taxon>Arthropoda</taxon>
        <taxon>Chelicerata</taxon>
        <taxon>Arachnida</taxon>
        <taxon>Acari</taxon>
        <taxon>Parasitiformes</taxon>
        <taxon>Ixodida</taxon>
        <taxon>Ixodoidea</taxon>
        <taxon>Ixodidae</taxon>
        <taxon>Rhipicephalinae</taxon>
        <taxon>Rhipicephalus</taxon>
        <taxon>Boophilus</taxon>
    </lineage>
</organism>
<name>A0A6G5AIT4_RHIMP</name>
<evidence type="ECO:0000313" key="1">
    <source>
        <dbReference type="EMBL" id="NIE50110.1"/>
    </source>
</evidence>
<dbReference type="AlphaFoldDB" id="A0A6G5AIT4"/>
<proteinExistence type="predicted"/>
<sequence length="104" mass="12064">MCSCRLSTSETFCFCSNREENECLRKCWNLHYRSTYEQNWRPRSSFVQVEKCIYHTAPHGLLDSFSEMTCFLQVPLFGFVVVEILGTKSVSLGFLDFIAGYHAD</sequence>
<protein>
    <submittedName>
        <fullName evidence="1">Uncharacterized protein</fullName>
    </submittedName>
</protein>
<dbReference type="EMBL" id="GIKN01007837">
    <property type="protein sequence ID" value="NIE50110.1"/>
    <property type="molecule type" value="Transcribed_RNA"/>
</dbReference>
<accession>A0A6G5AIT4</accession>